<keyword evidence="3" id="KW-1185">Reference proteome</keyword>
<comment type="caution">
    <text evidence="2">The sequence shown here is derived from an EMBL/GenBank/DDBJ whole genome shotgun (WGS) entry which is preliminary data.</text>
</comment>
<dbReference type="AlphaFoldDB" id="A0ABD0NHN6"/>
<dbReference type="SUPFAM" id="SSF49265">
    <property type="entry name" value="Fibronectin type III"/>
    <property type="match status" value="1"/>
</dbReference>
<dbReference type="InterPro" id="IPR036116">
    <property type="entry name" value="FN3_sf"/>
</dbReference>
<protein>
    <recommendedName>
        <fullName evidence="1">Receptor L-domain domain-containing protein</fullName>
    </recommendedName>
</protein>
<dbReference type="SUPFAM" id="SSF52058">
    <property type="entry name" value="L domain-like"/>
    <property type="match status" value="1"/>
</dbReference>
<dbReference type="Gene3D" id="3.80.20.20">
    <property type="entry name" value="Receptor L-domain"/>
    <property type="match status" value="1"/>
</dbReference>
<gene>
    <name evidence="2" type="ORF">M9458_044361</name>
</gene>
<dbReference type="Gene3D" id="2.60.40.10">
    <property type="entry name" value="Immunoglobulins"/>
    <property type="match status" value="1"/>
</dbReference>
<feature type="non-terminal residue" evidence="2">
    <location>
        <position position="1"/>
    </location>
</feature>
<organism evidence="2 3">
    <name type="scientific">Cirrhinus mrigala</name>
    <name type="common">Mrigala</name>
    <dbReference type="NCBI Taxonomy" id="683832"/>
    <lineage>
        <taxon>Eukaryota</taxon>
        <taxon>Metazoa</taxon>
        <taxon>Chordata</taxon>
        <taxon>Craniata</taxon>
        <taxon>Vertebrata</taxon>
        <taxon>Euteleostomi</taxon>
        <taxon>Actinopterygii</taxon>
        <taxon>Neopterygii</taxon>
        <taxon>Teleostei</taxon>
        <taxon>Ostariophysi</taxon>
        <taxon>Cypriniformes</taxon>
        <taxon>Cyprinidae</taxon>
        <taxon>Labeoninae</taxon>
        <taxon>Labeonini</taxon>
        <taxon>Cirrhinus</taxon>
    </lineage>
</organism>
<evidence type="ECO:0000313" key="3">
    <source>
        <dbReference type="Proteomes" id="UP001529510"/>
    </source>
</evidence>
<accession>A0ABD0NHN6</accession>
<dbReference type="InterPro" id="IPR036941">
    <property type="entry name" value="Rcpt_L-dom_sf"/>
</dbReference>
<name>A0ABD0NHN6_CIRMR</name>
<feature type="non-terminal residue" evidence="2">
    <location>
        <position position="160"/>
    </location>
</feature>
<dbReference type="InterPro" id="IPR013783">
    <property type="entry name" value="Ig-like_fold"/>
</dbReference>
<feature type="domain" description="Receptor L-domain" evidence="1">
    <location>
        <begin position="5"/>
        <end position="95"/>
    </location>
</feature>
<dbReference type="EMBL" id="JAMKFB020000022">
    <property type="protein sequence ID" value="KAL0160636.1"/>
    <property type="molecule type" value="Genomic_DNA"/>
</dbReference>
<evidence type="ECO:0000259" key="1">
    <source>
        <dbReference type="Pfam" id="PF01030"/>
    </source>
</evidence>
<dbReference type="Proteomes" id="UP001529510">
    <property type="component" value="Unassembled WGS sequence"/>
</dbReference>
<reference evidence="2 3" key="1">
    <citation type="submission" date="2024-05" db="EMBL/GenBank/DDBJ databases">
        <title>Genome sequencing and assembly of Indian major carp, Cirrhinus mrigala (Hamilton, 1822).</title>
        <authorList>
            <person name="Mohindra V."/>
            <person name="Chowdhury L.M."/>
            <person name="Lal K."/>
            <person name="Jena J.K."/>
        </authorList>
    </citation>
    <scope>NUCLEOTIDE SEQUENCE [LARGE SCALE GENOMIC DNA]</scope>
    <source>
        <strain evidence="2">CM1030</strain>
        <tissue evidence="2">Blood</tissue>
    </source>
</reference>
<evidence type="ECO:0000313" key="2">
    <source>
        <dbReference type="EMBL" id="KAL0160636.1"/>
    </source>
</evidence>
<sequence length="160" mass="18802">NIAAELESSLGQLEEITGYLSIRRAYALVSLSFLRKLRVIRGETLENENFSFHAFDNQNLRQLWDWNKHNLTILNGRMYFGYNSKLCKSEIIRMEEVTGTKNRKNEISIPAYADQAFCETQVLNFTVIRTTSDKILIKWQAFWPLDFRDLLGFMVFYKEA</sequence>
<dbReference type="InterPro" id="IPR000494">
    <property type="entry name" value="Rcpt_L-dom"/>
</dbReference>
<dbReference type="FunFam" id="3.80.20.20:FF:000001">
    <property type="entry name" value="Tyrosine-protein kinase receptor"/>
    <property type="match status" value="1"/>
</dbReference>
<proteinExistence type="predicted"/>
<dbReference type="Pfam" id="PF01030">
    <property type="entry name" value="Recep_L_domain"/>
    <property type="match status" value="1"/>
</dbReference>